<dbReference type="AlphaFoldDB" id="A0A4S8KBD9"/>
<comment type="caution">
    <text evidence="2">The sequence shown here is derived from an EMBL/GenBank/DDBJ whole genome shotgun (WGS) entry which is preliminary data.</text>
</comment>
<reference evidence="2 3" key="1">
    <citation type="journal article" date="2019" name="Nat. Plants">
        <title>Genome sequencing of Musa balbisiana reveals subgenome evolution and function divergence in polyploid bananas.</title>
        <authorList>
            <person name="Yao X."/>
        </authorList>
    </citation>
    <scope>NUCLEOTIDE SEQUENCE [LARGE SCALE GENOMIC DNA]</scope>
    <source>
        <strain evidence="3">cv. DH-PKW</strain>
        <tissue evidence="2">Leaves</tissue>
    </source>
</reference>
<evidence type="ECO:0000256" key="1">
    <source>
        <dbReference type="SAM" id="MobiDB-lite"/>
    </source>
</evidence>
<organism evidence="2 3">
    <name type="scientific">Musa balbisiana</name>
    <name type="common">Banana</name>
    <dbReference type="NCBI Taxonomy" id="52838"/>
    <lineage>
        <taxon>Eukaryota</taxon>
        <taxon>Viridiplantae</taxon>
        <taxon>Streptophyta</taxon>
        <taxon>Embryophyta</taxon>
        <taxon>Tracheophyta</taxon>
        <taxon>Spermatophyta</taxon>
        <taxon>Magnoliopsida</taxon>
        <taxon>Liliopsida</taxon>
        <taxon>Zingiberales</taxon>
        <taxon>Musaceae</taxon>
        <taxon>Musa</taxon>
    </lineage>
</organism>
<dbReference type="EMBL" id="PYDT01000001">
    <property type="protein sequence ID" value="THU72407.1"/>
    <property type="molecule type" value="Genomic_DNA"/>
</dbReference>
<protein>
    <submittedName>
        <fullName evidence="2">Uncharacterized protein</fullName>
    </submittedName>
</protein>
<gene>
    <name evidence="2" type="ORF">C4D60_Mb04t11780</name>
</gene>
<name>A0A4S8KBD9_MUSBA</name>
<evidence type="ECO:0000313" key="2">
    <source>
        <dbReference type="EMBL" id="THU72407.1"/>
    </source>
</evidence>
<feature type="region of interest" description="Disordered" evidence="1">
    <location>
        <begin position="223"/>
        <end position="256"/>
    </location>
</feature>
<sequence length="256" mass="28572">MGIATLFPCPFPPPPSLLLLFPLEDDRAPHLFPSPCQESTQKPTCVSPPSIDPGIRHRSPPAVERSEAAYRLHCAAEDPRPKSVVLMDHAIIKGSSIILYYTRVNVMVKFILLCLEWERFGYWSGSVALLVFGRKGLSEARQKPIGGFQVAHNLGKTLQAFRPTIRELQFLCHRKCRGMIPRAPLSVRSDLMKLELFYMLMKKGKQLLIHVTEEQLTTSAATSKIEAVAPKEQPRESTSETLAETTLGKTSPNQVV</sequence>
<proteinExistence type="predicted"/>
<dbReference type="Proteomes" id="UP000317650">
    <property type="component" value="Chromosome 4"/>
</dbReference>
<keyword evidence="3" id="KW-1185">Reference proteome</keyword>
<accession>A0A4S8KBD9</accession>
<evidence type="ECO:0000313" key="3">
    <source>
        <dbReference type="Proteomes" id="UP000317650"/>
    </source>
</evidence>